<dbReference type="Pfam" id="PF12804">
    <property type="entry name" value="NTP_transf_3"/>
    <property type="match status" value="1"/>
</dbReference>
<dbReference type="PANTHER" id="PTHR19136:SF81">
    <property type="entry name" value="MOLYBDENUM COFACTOR GUANYLYLTRANSFERASE"/>
    <property type="match status" value="1"/>
</dbReference>
<feature type="binding site" evidence="8">
    <location>
        <position position="96"/>
    </location>
    <ligand>
        <name>Mg(2+)</name>
        <dbReference type="ChEBI" id="CHEBI:18420"/>
    </ligand>
</feature>
<keyword evidence="4 8" id="KW-0547">Nucleotide-binding</keyword>
<comment type="cofactor">
    <cofactor evidence="8">
        <name>Mg(2+)</name>
        <dbReference type="ChEBI" id="CHEBI:18420"/>
    </cofactor>
</comment>
<evidence type="ECO:0000256" key="5">
    <source>
        <dbReference type="ARBA" id="ARBA00022842"/>
    </source>
</evidence>
<evidence type="ECO:0000313" key="10">
    <source>
        <dbReference type="EMBL" id="SHK19330.1"/>
    </source>
</evidence>
<dbReference type="HAMAP" id="MF_00316">
    <property type="entry name" value="MobA"/>
    <property type="match status" value="1"/>
</dbReference>
<dbReference type="GO" id="GO:0061603">
    <property type="term" value="F:molybdenum cofactor guanylyltransferase activity"/>
    <property type="evidence" value="ECO:0007669"/>
    <property type="project" value="UniProtKB-EC"/>
</dbReference>
<dbReference type="GO" id="GO:0005737">
    <property type="term" value="C:cytoplasm"/>
    <property type="evidence" value="ECO:0007669"/>
    <property type="project" value="UniProtKB-SubCell"/>
</dbReference>
<comment type="similarity">
    <text evidence="8">Belongs to the MobA family.</text>
</comment>
<keyword evidence="5 8" id="KW-0460">Magnesium</keyword>
<evidence type="ECO:0000256" key="2">
    <source>
        <dbReference type="ARBA" id="ARBA00022679"/>
    </source>
</evidence>
<keyword evidence="3 8" id="KW-0479">Metal-binding</keyword>
<feature type="binding site" evidence="8">
    <location>
        <position position="96"/>
    </location>
    <ligand>
        <name>GTP</name>
        <dbReference type="ChEBI" id="CHEBI:37565"/>
    </ligand>
</feature>
<reference evidence="11" key="1">
    <citation type="submission" date="2016-11" db="EMBL/GenBank/DDBJ databases">
        <authorList>
            <person name="Varghese N."/>
            <person name="Submissions S."/>
        </authorList>
    </citation>
    <scope>NUCLEOTIDE SEQUENCE [LARGE SCALE GENOMIC DNA]</scope>
    <source>
        <strain evidence="11">DSM 15518</strain>
    </source>
</reference>
<evidence type="ECO:0000256" key="8">
    <source>
        <dbReference type="HAMAP-Rule" id="MF_00316"/>
    </source>
</evidence>
<dbReference type="EMBL" id="FRAE01000042">
    <property type="protein sequence ID" value="SHK19330.1"/>
    <property type="molecule type" value="Genomic_DNA"/>
</dbReference>
<comment type="function">
    <text evidence="8">Transfers a GMP moiety from GTP to Mo-molybdopterin (Mo-MPT) cofactor (Moco or molybdenum cofactor) to form Mo-molybdopterin guanine dinucleotide (Mo-MGD) cofactor.</text>
</comment>
<dbReference type="OrthoDB" id="9788394at2"/>
<keyword evidence="6 8" id="KW-0342">GTP-binding</keyword>
<accession>A0A1M6QGU5</accession>
<dbReference type="AlphaFoldDB" id="A0A1M6QGU5"/>
<dbReference type="PANTHER" id="PTHR19136">
    <property type="entry name" value="MOLYBDENUM COFACTOR GUANYLYLTRANSFERASE"/>
    <property type="match status" value="1"/>
</dbReference>
<evidence type="ECO:0000256" key="4">
    <source>
        <dbReference type="ARBA" id="ARBA00022741"/>
    </source>
</evidence>
<name>A0A1M6QGU5_9FIRM</name>
<keyword evidence="10" id="KW-0548">Nucleotidyltransferase</keyword>
<keyword evidence="11" id="KW-1185">Reference proteome</keyword>
<feature type="binding site" evidence="8">
    <location>
        <position position="22"/>
    </location>
    <ligand>
        <name>GTP</name>
        <dbReference type="ChEBI" id="CHEBI:37565"/>
    </ligand>
</feature>
<protein>
    <recommendedName>
        <fullName evidence="8">Probable molybdenum cofactor guanylyltransferase</fullName>
        <shortName evidence="8">MoCo guanylyltransferase</shortName>
        <ecNumber evidence="8">2.7.7.77</ecNumber>
    </recommendedName>
    <alternativeName>
        <fullName evidence="8">GTP:molybdopterin guanylyltransferase</fullName>
    </alternativeName>
    <alternativeName>
        <fullName evidence="8">Mo-MPT guanylyltransferase</fullName>
    </alternativeName>
    <alternativeName>
        <fullName evidence="8">Molybdopterin guanylyltransferase</fullName>
    </alternativeName>
    <alternativeName>
        <fullName evidence="8">Molybdopterin-guanine dinucleotide synthase</fullName>
        <shortName evidence="8">MGD synthase</shortName>
    </alternativeName>
</protein>
<comment type="caution">
    <text evidence="8">Lacks conserved residue(s) required for the propagation of feature annotation.</text>
</comment>
<dbReference type="InterPro" id="IPR025877">
    <property type="entry name" value="MobA-like_NTP_Trfase"/>
</dbReference>
<evidence type="ECO:0000313" key="11">
    <source>
        <dbReference type="Proteomes" id="UP000242497"/>
    </source>
</evidence>
<dbReference type="InterPro" id="IPR013482">
    <property type="entry name" value="Molybde_CF_guanTrfase"/>
</dbReference>
<comment type="subcellular location">
    <subcellularLocation>
        <location evidence="8">Cytoplasm</location>
    </subcellularLocation>
</comment>
<feature type="binding site" evidence="8">
    <location>
        <begin position="10"/>
        <end position="12"/>
    </location>
    <ligand>
        <name>GTP</name>
        <dbReference type="ChEBI" id="CHEBI:37565"/>
    </ligand>
</feature>
<evidence type="ECO:0000256" key="7">
    <source>
        <dbReference type="ARBA" id="ARBA00023150"/>
    </source>
</evidence>
<dbReference type="RefSeq" id="WP_072889298.1">
    <property type="nucleotide sequence ID" value="NZ_FRAE01000042.1"/>
</dbReference>
<keyword evidence="7 8" id="KW-0501">Molybdenum cofactor biosynthesis</keyword>
<evidence type="ECO:0000256" key="6">
    <source>
        <dbReference type="ARBA" id="ARBA00023134"/>
    </source>
</evidence>
<evidence type="ECO:0000256" key="1">
    <source>
        <dbReference type="ARBA" id="ARBA00022490"/>
    </source>
</evidence>
<dbReference type="Proteomes" id="UP000242497">
    <property type="component" value="Unassembled WGS sequence"/>
</dbReference>
<organism evidence="10 11">
    <name type="scientific">Tepidibacter formicigenes DSM 15518</name>
    <dbReference type="NCBI Taxonomy" id="1123349"/>
    <lineage>
        <taxon>Bacteria</taxon>
        <taxon>Bacillati</taxon>
        <taxon>Bacillota</taxon>
        <taxon>Clostridia</taxon>
        <taxon>Peptostreptococcales</taxon>
        <taxon>Peptostreptococcaceae</taxon>
        <taxon>Tepidibacter</taxon>
    </lineage>
</organism>
<dbReference type="GO" id="GO:0046872">
    <property type="term" value="F:metal ion binding"/>
    <property type="evidence" value="ECO:0007669"/>
    <property type="project" value="UniProtKB-KW"/>
</dbReference>
<evidence type="ECO:0000259" key="9">
    <source>
        <dbReference type="Pfam" id="PF12804"/>
    </source>
</evidence>
<keyword evidence="1 8" id="KW-0963">Cytoplasm</keyword>
<dbReference type="GO" id="GO:0006777">
    <property type="term" value="P:Mo-molybdopterin cofactor biosynthetic process"/>
    <property type="evidence" value="ECO:0007669"/>
    <property type="project" value="UniProtKB-KW"/>
</dbReference>
<comment type="domain">
    <text evidence="8">The N-terminal domain determines nucleotide recognition and specific binding, while the C-terminal domain determines the specific binding to the target protein.</text>
</comment>
<dbReference type="EC" id="2.7.7.77" evidence="8"/>
<dbReference type="GO" id="GO:0005525">
    <property type="term" value="F:GTP binding"/>
    <property type="evidence" value="ECO:0007669"/>
    <property type="project" value="UniProtKB-UniRule"/>
</dbReference>
<comment type="catalytic activity">
    <reaction evidence="8">
        <text>Mo-molybdopterin + GTP + H(+) = Mo-molybdopterin guanine dinucleotide + diphosphate</text>
        <dbReference type="Rhea" id="RHEA:34243"/>
        <dbReference type="ChEBI" id="CHEBI:15378"/>
        <dbReference type="ChEBI" id="CHEBI:33019"/>
        <dbReference type="ChEBI" id="CHEBI:37565"/>
        <dbReference type="ChEBI" id="CHEBI:71302"/>
        <dbReference type="ChEBI" id="CHEBI:71310"/>
        <dbReference type="EC" id="2.7.7.77"/>
    </reaction>
</comment>
<sequence>MDKFKSAVILAGGKSTRMEFDKQFLKINKRRLMDNIINKLKQEFEEIIIVTNKPEYYLGLSHKVVSDEIKQKGPLSGIHIGLKESSSKYIYFIACDMPIINIDYIKYMKNEINNKDVSACVTKLGDWIEPFNAFYNKDLINDIENHLLEDRRSVFSLLKKLNTFYVEEKDARKFSPNWDMFLNLNTKEDLSNYLHLIGNEFNG</sequence>
<evidence type="ECO:0000256" key="3">
    <source>
        <dbReference type="ARBA" id="ARBA00022723"/>
    </source>
</evidence>
<dbReference type="Gene3D" id="3.90.550.10">
    <property type="entry name" value="Spore Coat Polysaccharide Biosynthesis Protein SpsA, Chain A"/>
    <property type="match status" value="1"/>
</dbReference>
<dbReference type="CDD" id="cd02503">
    <property type="entry name" value="MobA"/>
    <property type="match status" value="1"/>
</dbReference>
<feature type="binding site" evidence="8">
    <location>
        <position position="67"/>
    </location>
    <ligand>
        <name>GTP</name>
        <dbReference type="ChEBI" id="CHEBI:37565"/>
    </ligand>
</feature>
<gene>
    <name evidence="8" type="primary">mobA</name>
    <name evidence="10" type="ORF">SAMN02744037_01845</name>
</gene>
<dbReference type="InterPro" id="IPR029044">
    <property type="entry name" value="Nucleotide-diphossugar_trans"/>
</dbReference>
<feature type="domain" description="MobA-like NTP transferase" evidence="9">
    <location>
        <begin position="7"/>
        <end position="159"/>
    </location>
</feature>
<dbReference type="STRING" id="1123349.SAMN02744037_01845"/>
<dbReference type="SUPFAM" id="SSF53448">
    <property type="entry name" value="Nucleotide-diphospho-sugar transferases"/>
    <property type="match status" value="1"/>
</dbReference>
<proteinExistence type="inferred from homology"/>
<keyword evidence="2 8" id="KW-0808">Transferase</keyword>